<accession>A0A077ZLM5</accession>
<evidence type="ECO:0000313" key="2">
    <source>
        <dbReference type="Proteomes" id="UP000030665"/>
    </source>
</evidence>
<evidence type="ECO:0000313" key="1">
    <source>
        <dbReference type="EMBL" id="CDW61212.1"/>
    </source>
</evidence>
<reference evidence="1" key="1">
    <citation type="submission" date="2014-01" db="EMBL/GenBank/DDBJ databases">
        <authorList>
            <person name="Aslett M."/>
        </authorList>
    </citation>
    <scope>NUCLEOTIDE SEQUENCE</scope>
</reference>
<dbReference type="AlphaFoldDB" id="A0A077ZLM5"/>
<name>A0A077ZLM5_TRITR</name>
<protein>
    <submittedName>
        <fullName evidence="1">Uncharacterized protein</fullName>
    </submittedName>
</protein>
<dbReference type="EMBL" id="HG808199">
    <property type="protein sequence ID" value="CDW61212.1"/>
    <property type="molecule type" value="Genomic_DNA"/>
</dbReference>
<keyword evidence="2" id="KW-1185">Reference proteome</keyword>
<reference evidence="1" key="2">
    <citation type="submission" date="2014-03" db="EMBL/GenBank/DDBJ databases">
        <title>The whipworm genome and dual-species transcriptomics of an intimate host-pathogen interaction.</title>
        <authorList>
            <person name="Foth B.J."/>
            <person name="Tsai I.J."/>
            <person name="Reid A.J."/>
            <person name="Bancroft A.J."/>
            <person name="Nichol S."/>
            <person name="Tracey A."/>
            <person name="Holroyd N."/>
            <person name="Cotton J.A."/>
            <person name="Stanley E.J."/>
            <person name="Zarowiecki M."/>
            <person name="Liu J.Z."/>
            <person name="Huckvale T."/>
            <person name="Cooper P.J."/>
            <person name="Grencis R.K."/>
            <person name="Berriman M."/>
        </authorList>
    </citation>
    <scope>NUCLEOTIDE SEQUENCE [LARGE SCALE GENOMIC DNA]</scope>
</reference>
<dbReference type="Proteomes" id="UP000030665">
    <property type="component" value="Unassembled WGS sequence"/>
</dbReference>
<proteinExistence type="predicted"/>
<gene>
    <name evidence="1" type="ORF">TTRE_0000965301</name>
</gene>
<sequence>MLDYFPVDCFWNKHVHGCGCVNDRCGHPKYHALPHCRYYDCCHNDCNRYSHSLCCMLDPHGCNPAAGPGILPPKYNKPYDAVNCCACEDFTYLAYSRVLPKANSIQCYFPAKDQMFCGVYKLVVQALIYEPGWGRTDLHTYTMDYGDVLQLVDDKSGASGDITLDVDKDDLMNKNILSIRVKGDLNMYGNTSIRLGELDTRDHQYYIEVELENGSVLEYTPDNWPYEQLDFHAAKTGVITIDQHTGLIKALDQDNTVSTYVTVSAKNNEVSTGFNVTVVGGDYDYIGFLPVRPFPENMEDDYKYGFNRKDQSFETKDQEAFNAVGVENVNLALLTKVDSLTDATTVENDTDGQYLWIVTQGVVADASQIWSEKNKASIEDVVKDINNKVEDFKSNPEFEKAIFHGDTVFEGNTTVEGDQTIRGNQDVNGNQEVRGTLDAYDKLTAHGNPVSIQADHKITCNDLDVMGVFKALQLDCNTLTVHKLLKSEGDLRVDGNTTVNNITINGKINGAGAQAFLPDGREGNVLIYTNGQWVAGDLSTIIKQNSDVTNYINNRINQLIQQAIGGNDIESKIEQILNRYWVKNGATLTPAAGISNVNAQHFFKITD</sequence>
<organism evidence="1 2">
    <name type="scientific">Trichuris trichiura</name>
    <name type="common">Whipworm</name>
    <name type="synonym">Trichocephalus trichiurus</name>
    <dbReference type="NCBI Taxonomy" id="36087"/>
    <lineage>
        <taxon>Eukaryota</taxon>
        <taxon>Metazoa</taxon>
        <taxon>Ecdysozoa</taxon>
        <taxon>Nematoda</taxon>
        <taxon>Enoplea</taxon>
        <taxon>Dorylaimia</taxon>
        <taxon>Trichinellida</taxon>
        <taxon>Trichuridae</taxon>
        <taxon>Trichuris</taxon>
    </lineage>
</organism>